<sequence length="314" mass="31876">MKRAGLPGWCQPWMFSFVAAALMGLISAAWSGRGGAEILSVALAFSVFSVLVGTGQMLVIASGPGNIDLSVPAVITLSAYLSMGMMQGNDALVAAGFALALAVGLLAGVLNFLSILALRLPPLIATLAWSFMFQSVAMHVGAEATVKPPALLAALTVQRVAGVQVLVVITVLVSVLVAVLLNRSISGRHLLATGQSAAAARLTGIPIHRVRLAAYAACGAFSGVTGFLLAGFTGGAALNMGDAYLMEAIAVVVIGGTSVAGGQANAIGIWGAALFLNLLASMLNTVRVEAPVRLILTGLIIILVLPVATRPARA</sequence>
<evidence type="ECO:0000313" key="7">
    <source>
        <dbReference type="EMBL" id="XBP70178.1"/>
    </source>
</evidence>
<dbReference type="PANTHER" id="PTHR32196">
    <property type="entry name" value="ABC TRANSPORTER PERMEASE PROTEIN YPHD-RELATED-RELATED"/>
    <property type="match status" value="1"/>
</dbReference>
<feature type="transmembrane region" description="Helical" evidence="6">
    <location>
        <begin position="212"/>
        <end position="237"/>
    </location>
</feature>
<keyword evidence="5 6" id="KW-0472">Membrane</keyword>
<evidence type="ECO:0000256" key="2">
    <source>
        <dbReference type="ARBA" id="ARBA00022475"/>
    </source>
</evidence>
<dbReference type="RefSeq" id="WP_349279339.1">
    <property type="nucleotide sequence ID" value="NZ_CBCSCU010000005.1"/>
</dbReference>
<keyword evidence="3 6" id="KW-0812">Transmembrane</keyword>
<protein>
    <submittedName>
        <fullName evidence="7">ABC transporter permease</fullName>
    </submittedName>
</protein>
<evidence type="ECO:0000256" key="1">
    <source>
        <dbReference type="ARBA" id="ARBA00004651"/>
    </source>
</evidence>
<feature type="transmembrane region" description="Helical" evidence="6">
    <location>
        <begin position="120"/>
        <end position="141"/>
    </location>
</feature>
<gene>
    <name evidence="7" type="ORF">ABLV49_20300</name>
</gene>
<keyword evidence="2" id="KW-1003">Cell membrane</keyword>
<comment type="subcellular location">
    <subcellularLocation>
        <location evidence="1">Cell membrane</location>
        <topology evidence="1">Multi-pass membrane protein</topology>
    </subcellularLocation>
</comment>
<dbReference type="AlphaFoldDB" id="A0AAU7LTE9"/>
<evidence type="ECO:0000256" key="6">
    <source>
        <dbReference type="SAM" id="Phobius"/>
    </source>
</evidence>
<dbReference type="GO" id="GO:0022857">
    <property type="term" value="F:transmembrane transporter activity"/>
    <property type="evidence" value="ECO:0007669"/>
    <property type="project" value="InterPro"/>
</dbReference>
<evidence type="ECO:0000256" key="5">
    <source>
        <dbReference type="ARBA" id="ARBA00023136"/>
    </source>
</evidence>
<feature type="transmembrane region" description="Helical" evidence="6">
    <location>
        <begin position="12"/>
        <end position="32"/>
    </location>
</feature>
<dbReference type="Pfam" id="PF02653">
    <property type="entry name" value="BPD_transp_2"/>
    <property type="match status" value="1"/>
</dbReference>
<reference evidence="7" key="1">
    <citation type="submission" date="2024-05" db="EMBL/GenBank/DDBJ databases">
        <authorList>
            <person name="Bunk B."/>
            <person name="Swiderski J."/>
            <person name="Sproer C."/>
            <person name="Thiel V."/>
        </authorList>
    </citation>
    <scope>NUCLEOTIDE SEQUENCE</scope>
    <source>
        <strain evidence="7">DSM 17735</strain>
    </source>
</reference>
<organism evidence="7">
    <name type="scientific">Polaromonas hydrogenivorans</name>
    <dbReference type="NCBI Taxonomy" id="335476"/>
    <lineage>
        <taxon>Bacteria</taxon>
        <taxon>Pseudomonadati</taxon>
        <taxon>Pseudomonadota</taxon>
        <taxon>Betaproteobacteria</taxon>
        <taxon>Burkholderiales</taxon>
        <taxon>Comamonadaceae</taxon>
        <taxon>Polaromonas</taxon>
    </lineage>
</organism>
<evidence type="ECO:0000256" key="3">
    <source>
        <dbReference type="ARBA" id="ARBA00022692"/>
    </source>
</evidence>
<evidence type="ECO:0000256" key="4">
    <source>
        <dbReference type="ARBA" id="ARBA00022989"/>
    </source>
</evidence>
<feature type="transmembrane region" description="Helical" evidence="6">
    <location>
        <begin position="38"/>
        <end position="60"/>
    </location>
</feature>
<dbReference type="GO" id="GO:0005886">
    <property type="term" value="C:plasma membrane"/>
    <property type="evidence" value="ECO:0007669"/>
    <property type="project" value="UniProtKB-SubCell"/>
</dbReference>
<accession>A0AAU7LTE9</accession>
<feature type="transmembrane region" description="Helical" evidence="6">
    <location>
        <begin position="92"/>
        <end position="113"/>
    </location>
</feature>
<feature type="transmembrane region" description="Helical" evidence="6">
    <location>
        <begin position="161"/>
        <end position="181"/>
    </location>
</feature>
<dbReference type="CDD" id="cd06579">
    <property type="entry name" value="TM_PBP1_transp_AraH_like"/>
    <property type="match status" value="1"/>
</dbReference>
<dbReference type="InterPro" id="IPR001851">
    <property type="entry name" value="ABC_transp_permease"/>
</dbReference>
<keyword evidence="4 6" id="KW-1133">Transmembrane helix</keyword>
<feature type="transmembrane region" description="Helical" evidence="6">
    <location>
        <begin position="267"/>
        <end position="284"/>
    </location>
</feature>
<name>A0AAU7LTE9_9BURK</name>
<dbReference type="EMBL" id="CP157675">
    <property type="protein sequence ID" value="XBP70178.1"/>
    <property type="molecule type" value="Genomic_DNA"/>
</dbReference>
<proteinExistence type="predicted"/>
<feature type="transmembrane region" description="Helical" evidence="6">
    <location>
        <begin position="290"/>
        <end position="308"/>
    </location>
</feature>